<dbReference type="GO" id="GO:0006865">
    <property type="term" value="P:amino acid transport"/>
    <property type="evidence" value="ECO:0007669"/>
    <property type="project" value="InterPro"/>
</dbReference>
<dbReference type="InterPro" id="IPR001123">
    <property type="entry name" value="LeuE-type"/>
</dbReference>
<comment type="subcellular location">
    <subcellularLocation>
        <location evidence="1">Cell membrane</location>
        <topology evidence="1">Multi-pass membrane protein</topology>
    </subcellularLocation>
</comment>
<dbReference type="RefSeq" id="WP_220616824.1">
    <property type="nucleotide sequence ID" value="NZ_RKLR01000001.1"/>
</dbReference>
<name>A0AAW4PN16_9EURY</name>
<feature type="transmembrane region" description="Helical" evidence="6">
    <location>
        <begin position="90"/>
        <end position="107"/>
    </location>
</feature>
<evidence type="ECO:0000313" key="8">
    <source>
        <dbReference type="Proteomes" id="UP001430377"/>
    </source>
</evidence>
<dbReference type="EMBL" id="RKLR01000001">
    <property type="protein sequence ID" value="MBX0321823.1"/>
    <property type="molecule type" value="Genomic_DNA"/>
</dbReference>
<comment type="caution">
    <text evidence="7">The sequence shown here is derived from an EMBL/GenBank/DDBJ whole genome shotgun (WGS) entry which is preliminary data.</text>
</comment>
<evidence type="ECO:0000313" key="7">
    <source>
        <dbReference type="EMBL" id="MBX0321823.1"/>
    </source>
</evidence>
<sequence>MHHWVTTLLTNQVGPLALLPTAVGGVVFGLALAAPPGPMNAVIAEESALRGWRAGLLAGLGAMTADACFFVLSLVGAAAVVTETPGLRDAMVAVGGLLMLWFAYGAVQDANALSSVDVEAAATEESRGFRKALVLALTNPYQVVFWLTVGVGLLQPGTLDVLSYLPAVGAEAAGLLVVQTGHPVLLAGLFGGIVVWITGFPAAIVAARQRVERLAPVVAWVSAAVLAGSGVLFLGRVAGPLLGRVQRVLVDVVGALG</sequence>
<protein>
    <submittedName>
        <fullName evidence="7">LysE family translocator</fullName>
    </submittedName>
</protein>
<keyword evidence="8" id="KW-1185">Reference proteome</keyword>
<reference evidence="7 8" key="1">
    <citation type="submission" date="2021-06" db="EMBL/GenBank/DDBJ databases">
        <title>Halomicroarcula sp. a new haloarchaeum isolated from saline soil.</title>
        <authorList>
            <person name="Duran-Viseras A."/>
            <person name="Sanchez-Porro C."/>
            <person name="Ventosa A."/>
        </authorList>
    </citation>
    <scope>NUCLEOTIDE SEQUENCE [LARGE SCALE GENOMIC DNA]</scope>
    <source>
        <strain evidence="7 8">F13</strain>
    </source>
</reference>
<accession>A0AAW4PN16</accession>
<dbReference type="Proteomes" id="UP001430377">
    <property type="component" value="Unassembled WGS sequence"/>
</dbReference>
<evidence type="ECO:0000256" key="3">
    <source>
        <dbReference type="ARBA" id="ARBA00022692"/>
    </source>
</evidence>
<evidence type="ECO:0000256" key="5">
    <source>
        <dbReference type="ARBA" id="ARBA00023136"/>
    </source>
</evidence>
<gene>
    <name evidence="7" type="ORF">EGH21_02135</name>
</gene>
<feature type="transmembrane region" description="Helical" evidence="6">
    <location>
        <begin position="214"/>
        <end position="234"/>
    </location>
</feature>
<feature type="transmembrane region" description="Helical" evidence="6">
    <location>
        <begin position="184"/>
        <end position="207"/>
    </location>
</feature>
<keyword evidence="2" id="KW-1003">Cell membrane</keyword>
<dbReference type="PANTHER" id="PTHR38825:SF2">
    <property type="entry name" value="LYSINE TRANSPORTER LYSE"/>
    <property type="match status" value="1"/>
</dbReference>
<dbReference type="Pfam" id="PF01810">
    <property type="entry name" value="LysE"/>
    <property type="match status" value="1"/>
</dbReference>
<dbReference type="GO" id="GO:0005886">
    <property type="term" value="C:plasma membrane"/>
    <property type="evidence" value="ECO:0007669"/>
    <property type="project" value="UniProtKB-SubCell"/>
</dbReference>
<evidence type="ECO:0000256" key="1">
    <source>
        <dbReference type="ARBA" id="ARBA00004651"/>
    </source>
</evidence>
<evidence type="ECO:0000256" key="4">
    <source>
        <dbReference type="ARBA" id="ARBA00022989"/>
    </source>
</evidence>
<evidence type="ECO:0000256" key="6">
    <source>
        <dbReference type="SAM" id="Phobius"/>
    </source>
</evidence>
<feature type="transmembrane region" description="Helical" evidence="6">
    <location>
        <begin position="12"/>
        <end position="33"/>
    </location>
</feature>
<keyword evidence="3 6" id="KW-0812">Transmembrane</keyword>
<evidence type="ECO:0000256" key="2">
    <source>
        <dbReference type="ARBA" id="ARBA00022475"/>
    </source>
</evidence>
<keyword evidence="5 6" id="KW-0472">Membrane</keyword>
<keyword evidence="4 6" id="KW-1133">Transmembrane helix</keyword>
<dbReference type="PANTHER" id="PTHR38825">
    <property type="entry name" value="LYSINE EXPORTER PROTEIN (LYSE/YGGA)"/>
    <property type="match status" value="1"/>
</dbReference>
<feature type="transmembrane region" description="Helical" evidence="6">
    <location>
        <begin position="132"/>
        <end position="154"/>
    </location>
</feature>
<dbReference type="AlphaFoldDB" id="A0AAW4PN16"/>
<proteinExistence type="predicted"/>
<feature type="transmembrane region" description="Helical" evidence="6">
    <location>
        <begin position="54"/>
        <end position="78"/>
    </location>
</feature>
<organism evidence="7 8">
    <name type="scientific">Haloarcula rubra</name>
    <dbReference type="NCBI Taxonomy" id="2487747"/>
    <lineage>
        <taxon>Archaea</taxon>
        <taxon>Methanobacteriati</taxon>
        <taxon>Methanobacteriota</taxon>
        <taxon>Stenosarchaea group</taxon>
        <taxon>Halobacteria</taxon>
        <taxon>Halobacteriales</taxon>
        <taxon>Haloarculaceae</taxon>
        <taxon>Haloarcula</taxon>
    </lineage>
</organism>